<dbReference type="GO" id="GO:0005506">
    <property type="term" value="F:iron ion binding"/>
    <property type="evidence" value="ECO:0007669"/>
    <property type="project" value="InterPro"/>
</dbReference>
<evidence type="ECO:0000256" key="6">
    <source>
        <dbReference type="ARBA" id="ARBA00022989"/>
    </source>
</evidence>
<dbReference type="EMBL" id="AYRZ02000004">
    <property type="protein sequence ID" value="PHT84711.1"/>
    <property type="molecule type" value="Genomic_DNA"/>
</dbReference>
<keyword evidence="7" id="KW-0560">Oxidoreductase</keyword>
<accession>A0A2G2ZRZ1</accession>
<dbReference type="AlphaFoldDB" id="A0A2G2ZRZ1"/>
<dbReference type="Gene3D" id="1.10.630.10">
    <property type="entry name" value="Cytochrome P450"/>
    <property type="match status" value="1"/>
</dbReference>
<keyword evidence="3" id="KW-0349">Heme</keyword>
<sequence length="225" mass="25880">MAFANGPTNIASEMLCYNNAMFAFGHYGPYWREMRKIVTIEFLSAQRIEMFGHIRVLEVKSVVKEIYDYWLKNKSSNLNGAVKMELKEWFGNLIINTMVKMLFGVQYTAKRWSRKVPEVGGAWLIIGHLHLLNGSQMPHKIFGHMADKYGPIFRLKLGVNQVVIVSDHIIARECFTTNDMAFANRPKSIASEILGYNYAMFGLGPYGPYRREIRKIVTIEFLSAR</sequence>
<dbReference type="Gene3D" id="1.20.930.50">
    <property type="match status" value="1"/>
</dbReference>
<evidence type="ECO:0000256" key="2">
    <source>
        <dbReference type="ARBA" id="ARBA00004370"/>
    </source>
</evidence>
<protein>
    <submittedName>
        <fullName evidence="11">Uncharacterized protein</fullName>
    </submittedName>
</protein>
<evidence type="ECO:0000256" key="1">
    <source>
        <dbReference type="ARBA" id="ARBA00001971"/>
    </source>
</evidence>
<comment type="subcellular location">
    <subcellularLocation>
        <location evidence="2">Membrane</location>
    </subcellularLocation>
</comment>
<dbReference type="GO" id="GO:0020037">
    <property type="term" value="F:heme binding"/>
    <property type="evidence" value="ECO:0007669"/>
    <property type="project" value="InterPro"/>
</dbReference>
<name>A0A2G2ZRZ1_CAPAN</name>
<keyword evidence="9" id="KW-0503">Monooxygenase</keyword>
<evidence type="ECO:0000256" key="5">
    <source>
        <dbReference type="ARBA" id="ARBA00022723"/>
    </source>
</evidence>
<dbReference type="InterPro" id="IPR002401">
    <property type="entry name" value="Cyt_P450_E_grp-I"/>
</dbReference>
<dbReference type="Gramene" id="PHT84711">
    <property type="protein sequence ID" value="PHT84711"/>
    <property type="gene ID" value="T459_13154"/>
</dbReference>
<dbReference type="GO" id="GO:0016020">
    <property type="term" value="C:membrane"/>
    <property type="evidence" value="ECO:0007669"/>
    <property type="project" value="UniProtKB-SubCell"/>
</dbReference>
<keyword evidence="12" id="KW-1185">Reference proteome</keyword>
<reference evidence="11 12" key="1">
    <citation type="journal article" date="2014" name="Nat. Genet.">
        <title>Genome sequence of the hot pepper provides insights into the evolution of pungency in Capsicum species.</title>
        <authorList>
            <person name="Kim S."/>
            <person name="Park M."/>
            <person name="Yeom S.I."/>
            <person name="Kim Y.M."/>
            <person name="Lee J.M."/>
            <person name="Lee H.A."/>
            <person name="Seo E."/>
            <person name="Choi J."/>
            <person name="Cheong K."/>
            <person name="Kim K.T."/>
            <person name="Jung K."/>
            <person name="Lee G.W."/>
            <person name="Oh S.K."/>
            <person name="Bae C."/>
            <person name="Kim S.B."/>
            <person name="Lee H.Y."/>
            <person name="Kim S.Y."/>
            <person name="Kim M.S."/>
            <person name="Kang B.C."/>
            <person name="Jo Y.D."/>
            <person name="Yang H.B."/>
            <person name="Jeong H.J."/>
            <person name="Kang W.H."/>
            <person name="Kwon J.K."/>
            <person name="Shin C."/>
            <person name="Lim J.Y."/>
            <person name="Park J.H."/>
            <person name="Huh J.H."/>
            <person name="Kim J.S."/>
            <person name="Kim B.D."/>
            <person name="Cohen O."/>
            <person name="Paran I."/>
            <person name="Suh M.C."/>
            <person name="Lee S.B."/>
            <person name="Kim Y.K."/>
            <person name="Shin Y."/>
            <person name="Noh S.J."/>
            <person name="Park J."/>
            <person name="Seo Y.S."/>
            <person name="Kwon S.Y."/>
            <person name="Kim H.A."/>
            <person name="Park J.M."/>
            <person name="Kim H.J."/>
            <person name="Choi S.B."/>
            <person name="Bosland P.W."/>
            <person name="Reeves G."/>
            <person name="Jo S.H."/>
            <person name="Lee B.W."/>
            <person name="Cho H.T."/>
            <person name="Choi H.S."/>
            <person name="Lee M.S."/>
            <person name="Yu Y."/>
            <person name="Do Choi Y."/>
            <person name="Park B.S."/>
            <person name="van Deynze A."/>
            <person name="Ashrafi H."/>
            <person name="Hill T."/>
            <person name="Kim W.T."/>
            <person name="Pai H.S."/>
            <person name="Ahn H.K."/>
            <person name="Yeam I."/>
            <person name="Giovannoni J.J."/>
            <person name="Rose J.K."/>
            <person name="Sorensen I."/>
            <person name="Lee S.J."/>
            <person name="Kim R.W."/>
            <person name="Choi I.Y."/>
            <person name="Choi B.S."/>
            <person name="Lim J.S."/>
            <person name="Lee Y.H."/>
            <person name="Choi D."/>
        </authorList>
    </citation>
    <scope>NUCLEOTIDE SEQUENCE [LARGE SCALE GENOMIC DNA]</scope>
    <source>
        <strain evidence="12">cv. CM334</strain>
    </source>
</reference>
<dbReference type="GO" id="GO:0004497">
    <property type="term" value="F:monooxygenase activity"/>
    <property type="evidence" value="ECO:0007669"/>
    <property type="project" value="UniProtKB-KW"/>
</dbReference>
<dbReference type="GO" id="GO:0016705">
    <property type="term" value="F:oxidoreductase activity, acting on paired donors, with incorporation or reduction of molecular oxygen"/>
    <property type="evidence" value="ECO:0007669"/>
    <property type="project" value="InterPro"/>
</dbReference>
<reference evidence="11 12" key="2">
    <citation type="journal article" date="2017" name="Genome Biol.">
        <title>New reference genome sequences of hot pepper reveal the massive evolution of plant disease-resistance genes by retroduplication.</title>
        <authorList>
            <person name="Kim S."/>
            <person name="Park J."/>
            <person name="Yeom S.I."/>
            <person name="Kim Y.M."/>
            <person name="Seo E."/>
            <person name="Kim K.T."/>
            <person name="Kim M.S."/>
            <person name="Lee J.M."/>
            <person name="Cheong K."/>
            <person name="Shin H.S."/>
            <person name="Kim S.B."/>
            <person name="Han K."/>
            <person name="Lee J."/>
            <person name="Park M."/>
            <person name="Lee H.A."/>
            <person name="Lee H.Y."/>
            <person name="Lee Y."/>
            <person name="Oh S."/>
            <person name="Lee J.H."/>
            <person name="Choi E."/>
            <person name="Choi E."/>
            <person name="Lee S.E."/>
            <person name="Jeon J."/>
            <person name="Kim H."/>
            <person name="Choi G."/>
            <person name="Song H."/>
            <person name="Lee J."/>
            <person name="Lee S.C."/>
            <person name="Kwon J.K."/>
            <person name="Lee H.Y."/>
            <person name="Koo N."/>
            <person name="Hong Y."/>
            <person name="Kim R.W."/>
            <person name="Kang W.H."/>
            <person name="Huh J.H."/>
            <person name="Kang B.C."/>
            <person name="Yang T.J."/>
            <person name="Lee Y.H."/>
            <person name="Bennetzen J.L."/>
            <person name="Choi D."/>
        </authorList>
    </citation>
    <scope>NUCLEOTIDE SEQUENCE [LARGE SCALE GENOMIC DNA]</scope>
    <source>
        <strain evidence="12">cv. CM334</strain>
    </source>
</reference>
<dbReference type="SUPFAM" id="SSF48264">
    <property type="entry name" value="Cytochrome P450"/>
    <property type="match status" value="2"/>
</dbReference>
<evidence type="ECO:0000256" key="3">
    <source>
        <dbReference type="ARBA" id="ARBA00022617"/>
    </source>
</evidence>
<evidence type="ECO:0000256" key="8">
    <source>
        <dbReference type="ARBA" id="ARBA00023004"/>
    </source>
</evidence>
<dbReference type="PANTHER" id="PTHR47947:SF26">
    <property type="entry name" value="CYTOCHROME P450"/>
    <property type="match status" value="1"/>
</dbReference>
<keyword evidence="6" id="KW-1133">Transmembrane helix</keyword>
<dbReference type="InterPro" id="IPR050651">
    <property type="entry name" value="Plant_Cytochrome_P450_Monoox"/>
</dbReference>
<keyword evidence="10" id="KW-0472">Membrane</keyword>
<organism evidence="11 12">
    <name type="scientific">Capsicum annuum</name>
    <name type="common">Capsicum pepper</name>
    <dbReference type="NCBI Taxonomy" id="4072"/>
    <lineage>
        <taxon>Eukaryota</taxon>
        <taxon>Viridiplantae</taxon>
        <taxon>Streptophyta</taxon>
        <taxon>Embryophyta</taxon>
        <taxon>Tracheophyta</taxon>
        <taxon>Spermatophyta</taxon>
        <taxon>Magnoliopsida</taxon>
        <taxon>eudicotyledons</taxon>
        <taxon>Gunneridae</taxon>
        <taxon>Pentapetalae</taxon>
        <taxon>asterids</taxon>
        <taxon>lamiids</taxon>
        <taxon>Solanales</taxon>
        <taxon>Solanaceae</taxon>
        <taxon>Solanoideae</taxon>
        <taxon>Capsiceae</taxon>
        <taxon>Capsicum</taxon>
    </lineage>
</organism>
<gene>
    <name evidence="11" type="ORF">T459_13154</name>
</gene>
<keyword evidence="8" id="KW-0408">Iron</keyword>
<evidence type="ECO:0000256" key="10">
    <source>
        <dbReference type="ARBA" id="ARBA00023136"/>
    </source>
</evidence>
<keyword evidence="5" id="KW-0479">Metal-binding</keyword>
<keyword evidence="4" id="KW-0812">Transmembrane</keyword>
<dbReference type="InterPro" id="IPR001128">
    <property type="entry name" value="Cyt_P450"/>
</dbReference>
<comment type="cofactor">
    <cofactor evidence="1">
        <name>heme</name>
        <dbReference type="ChEBI" id="CHEBI:30413"/>
    </cofactor>
</comment>
<dbReference type="Proteomes" id="UP000222542">
    <property type="component" value="Unassembled WGS sequence"/>
</dbReference>
<dbReference type="Pfam" id="PF00067">
    <property type="entry name" value="p450"/>
    <property type="match status" value="1"/>
</dbReference>
<evidence type="ECO:0000256" key="9">
    <source>
        <dbReference type="ARBA" id="ARBA00023033"/>
    </source>
</evidence>
<dbReference type="InterPro" id="IPR036396">
    <property type="entry name" value="Cyt_P450_sf"/>
</dbReference>
<evidence type="ECO:0000256" key="7">
    <source>
        <dbReference type="ARBA" id="ARBA00023002"/>
    </source>
</evidence>
<proteinExistence type="predicted"/>
<evidence type="ECO:0000313" key="11">
    <source>
        <dbReference type="EMBL" id="PHT84711.1"/>
    </source>
</evidence>
<evidence type="ECO:0000256" key="4">
    <source>
        <dbReference type="ARBA" id="ARBA00022692"/>
    </source>
</evidence>
<dbReference type="PRINTS" id="PR00463">
    <property type="entry name" value="EP450I"/>
</dbReference>
<dbReference type="PANTHER" id="PTHR47947">
    <property type="entry name" value="CYTOCHROME P450 82C3-RELATED"/>
    <property type="match status" value="1"/>
</dbReference>
<evidence type="ECO:0000313" key="12">
    <source>
        <dbReference type="Proteomes" id="UP000222542"/>
    </source>
</evidence>
<comment type="caution">
    <text evidence="11">The sequence shown here is derived from an EMBL/GenBank/DDBJ whole genome shotgun (WGS) entry which is preliminary data.</text>
</comment>